<keyword evidence="6" id="KW-1185">Reference proteome</keyword>
<dbReference type="RefSeq" id="WP_086817694.1">
    <property type="nucleotide sequence ID" value="NZ_BJMM01000001.1"/>
</dbReference>
<dbReference type="GO" id="GO:0032259">
    <property type="term" value="P:methylation"/>
    <property type="evidence" value="ECO:0007669"/>
    <property type="project" value="UniProtKB-KW"/>
</dbReference>
<dbReference type="Pfam" id="PF13649">
    <property type="entry name" value="Methyltransf_25"/>
    <property type="match status" value="1"/>
</dbReference>
<dbReference type="AlphaFoldDB" id="A0A4Y3QRY1"/>
<dbReference type="PANTHER" id="PTHR43861:SF1">
    <property type="entry name" value="TRANS-ACONITATE 2-METHYLTRANSFERASE"/>
    <property type="match status" value="1"/>
</dbReference>
<dbReference type="OrthoDB" id="8385759at2"/>
<dbReference type="InterPro" id="IPR029063">
    <property type="entry name" value="SAM-dependent_MTases_sf"/>
</dbReference>
<dbReference type="PANTHER" id="PTHR43861">
    <property type="entry name" value="TRANS-ACONITATE 2-METHYLTRANSFERASE-RELATED"/>
    <property type="match status" value="1"/>
</dbReference>
<keyword evidence="2 5" id="KW-0808">Transferase</keyword>
<gene>
    <name evidence="5" type="ORF">SCA03_00280</name>
</gene>
<dbReference type="CDD" id="cd02440">
    <property type="entry name" value="AdoMet_MTases"/>
    <property type="match status" value="1"/>
</dbReference>
<dbReference type="Gene3D" id="3.40.50.150">
    <property type="entry name" value="Vaccinia Virus protein VP39"/>
    <property type="match status" value="1"/>
</dbReference>
<sequence>MSEQQEHGSGGRAGTHPAHPAPEADEARAVPEVSGTREAREAREINRANWEDRADVHARSAFYDLPGFRAGASTLRPYEPGEVGEVAGRSLLHLQCHMGQDTLSWARLGARVTGLDFSARAVATARRLAADTGLSGRARFVVADVHEAARALAGERFDIVYTGIGALVWLPDLDRWAGTVASLLKPGGFLYLVELHPVAEVLGDDGRTVEYDYFDRRAQEFDSPHSYTGTDHELTSTRSVQWQHGVGDVVTALARAGLRVEFLHERPSTLFARFPVLERDGGEYRYPAGVPGVPLSYSLRASR</sequence>
<dbReference type="GO" id="GO:0017000">
    <property type="term" value="P:antibiotic biosynthetic process"/>
    <property type="evidence" value="ECO:0007669"/>
    <property type="project" value="UniProtKB-ARBA"/>
</dbReference>
<evidence type="ECO:0000256" key="3">
    <source>
        <dbReference type="SAM" id="MobiDB-lite"/>
    </source>
</evidence>
<reference evidence="5 6" key="1">
    <citation type="submission" date="2019-06" db="EMBL/GenBank/DDBJ databases">
        <title>Whole genome shotgun sequence of Streptomyces cacaoi subsp. cacaoi NBRC 12748.</title>
        <authorList>
            <person name="Hosoyama A."/>
            <person name="Uohara A."/>
            <person name="Ohji S."/>
            <person name="Ichikawa N."/>
        </authorList>
    </citation>
    <scope>NUCLEOTIDE SEQUENCE [LARGE SCALE GENOMIC DNA]</scope>
    <source>
        <strain evidence="5 6">NBRC 12748</strain>
    </source>
</reference>
<evidence type="ECO:0000259" key="4">
    <source>
        <dbReference type="Pfam" id="PF13649"/>
    </source>
</evidence>
<dbReference type="Proteomes" id="UP000319210">
    <property type="component" value="Unassembled WGS sequence"/>
</dbReference>
<protein>
    <submittedName>
        <fullName evidence="5">SAM-dependent methyltransferase</fullName>
    </submittedName>
</protein>
<organism evidence="5 6">
    <name type="scientific">Streptomyces cacaoi</name>
    <dbReference type="NCBI Taxonomy" id="1898"/>
    <lineage>
        <taxon>Bacteria</taxon>
        <taxon>Bacillati</taxon>
        <taxon>Actinomycetota</taxon>
        <taxon>Actinomycetes</taxon>
        <taxon>Kitasatosporales</taxon>
        <taxon>Streptomycetaceae</taxon>
        <taxon>Streptomyces</taxon>
    </lineage>
</organism>
<accession>A0A4Y3QRY1</accession>
<feature type="region of interest" description="Disordered" evidence="3">
    <location>
        <begin position="1"/>
        <end position="44"/>
    </location>
</feature>
<comment type="caution">
    <text evidence="5">The sequence shown here is derived from an EMBL/GenBank/DDBJ whole genome shotgun (WGS) entry which is preliminary data.</text>
</comment>
<evidence type="ECO:0000313" key="6">
    <source>
        <dbReference type="Proteomes" id="UP000319210"/>
    </source>
</evidence>
<dbReference type="GO" id="GO:0008168">
    <property type="term" value="F:methyltransferase activity"/>
    <property type="evidence" value="ECO:0007669"/>
    <property type="project" value="UniProtKB-KW"/>
</dbReference>
<keyword evidence="1 5" id="KW-0489">Methyltransferase</keyword>
<feature type="domain" description="Methyltransferase" evidence="4">
    <location>
        <begin position="92"/>
        <end position="188"/>
    </location>
</feature>
<evidence type="ECO:0000256" key="1">
    <source>
        <dbReference type="ARBA" id="ARBA00022603"/>
    </source>
</evidence>
<feature type="compositionally biased region" description="Basic and acidic residues" evidence="3">
    <location>
        <begin position="25"/>
        <end position="44"/>
    </location>
</feature>
<proteinExistence type="predicted"/>
<dbReference type="EMBL" id="BJMM01000001">
    <property type="protein sequence ID" value="GEB47477.1"/>
    <property type="molecule type" value="Genomic_DNA"/>
</dbReference>
<name>A0A4Y3QRY1_STRCI</name>
<evidence type="ECO:0000313" key="5">
    <source>
        <dbReference type="EMBL" id="GEB47477.1"/>
    </source>
</evidence>
<dbReference type="SUPFAM" id="SSF53335">
    <property type="entry name" value="S-adenosyl-L-methionine-dependent methyltransferases"/>
    <property type="match status" value="1"/>
</dbReference>
<evidence type="ECO:0000256" key="2">
    <source>
        <dbReference type="ARBA" id="ARBA00022679"/>
    </source>
</evidence>
<dbReference type="InterPro" id="IPR041698">
    <property type="entry name" value="Methyltransf_25"/>
</dbReference>